<name>A0A7W7KM96_PSENT</name>
<organism evidence="1 2">
    <name type="scientific">Pseudomonas nitroreducens</name>
    <dbReference type="NCBI Taxonomy" id="46680"/>
    <lineage>
        <taxon>Bacteria</taxon>
        <taxon>Pseudomonadati</taxon>
        <taxon>Pseudomonadota</taxon>
        <taxon>Gammaproteobacteria</taxon>
        <taxon>Pseudomonadales</taxon>
        <taxon>Pseudomonadaceae</taxon>
        <taxon>Pseudomonas</taxon>
    </lineage>
</organism>
<accession>A0A7W7KM96</accession>
<reference evidence="1 2" key="1">
    <citation type="submission" date="2020-08" db="EMBL/GenBank/DDBJ databases">
        <title>Functional genomics of gut bacteria from endangered species of beetles.</title>
        <authorList>
            <person name="Carlos-Shanley C."/>
        </authorList>
    </citation>
    <scope>NUCLEOTIDE SEQUENCE [LARGE SCALE GENOMIC DNA]</scope>
    <source>
        <strain evidence="1 2">S00179</strain>
    </source>
</reference>
<comment type="caution">
    <text evidence="1">The sequence shown here is derived from an EMBL/GenBank/DDBJ whole genome shotgun (WGS) entry which is preliminary data.</text>
</comment>
<dbReference type="AlphaFoldDB" id="A0A7W7KM96"/>
<dbReference type="EMBL" id="JACHLI010000018">
    <property type="protein sequence ID" value="MBB4865435.1"/>
    <property type="molecule type" value="Genomic_DNA"/>
</dbReference>
<sequence length="92" mass="10582">MDSTEVYSSDKEIEEFIQAWEETILCYIRHHRVELFRTALNWYRNGGPLSGVLGRLEVYCKRIGGQDGWEDIALIYISEVAIEDSLKGVLEG</sequence>
<evidence type="ECO:0000313" key="1">
    <source>
        <dbReference type="EMBL" id="MBB4865435.1"/>
    </source>
</evidence>
<protein>
    <submittedName>
        <fullName evidence="1">Uncharacterized protein</fullName>
    </submittedName>
</protein>
<proteinExistence type="predicted"/>
<gene>
    <name evidence="1" type="ORF">HNP46_004316</name>
</gene>
<dbReference type="Proteomes" id="UP000566995">
    <property type="component" value="Unassembled WGS sequence"/>
</dbReference>
<dbReference type="RefSeq" id="WP_184592921.1">
    <property type="nucleotide sequence ID" value="NZ_JACHLI010000018.1"/>
</dbReference>
<evidence type="ECO:0000313" key="2">
    <source>
        <dbReference type="Proteomes" id="UP000566995"/>
    </source>
</evidence>